<keyword evidence="2" id="KW-0482">Metalloprotease</keyword>
<dbReference type="SUPFAM" id="SSF52091">
    <property type="entry name" value="SpoIIaa-like"/>
    <property type="match status" value="1"/>
</dbReference>
<dbReference type="GO" id="GO:0005548">
    <property type="term" value="F:phospholipid transporter activity"/>
    <property type="evidence" value="ECO:0007669"/>
    <property type="project" value="TreeGrafter"/>
</dbReference>
<accession>A0A679I5E0</accession>
<proteinExistence type="predicted"/>
<dbReference type="GO" id="GO:0008237">
    <property type="term" value="F:metallopeptidase activity"/>
    <property type="evidence" value="ECO:0007669"/>
    <property type="project" value="UniProtKB-KW"/>
</dbReference>
<evidence type="ECO:0000313" key="3">
    <source>
        <dbReference type="Proteomes" id="UP000463961"/>
    </source>
</evidence>
<keyword evidence="3" id="KW-1185">Reference proteome</keyword>
<gene>
    <name evidence="2" type="ORF">ICHIAU1_15030</name>
</gene>
<organism evidence="2 3">
    <name type="scientific">Fluviibacter phosphoraccumulans</name>
    <dbReference type="NCBI Taxonomy" id="1751046"/>
    <lineage>
        <taxon>Bacteria</taxon>
        <taxon>Pseudomonadati</taxon>
        <taxon>Pseudomonadota</taxon>
        <taxon>Betaproteobacteria</taxon>
        <taxon>Rhodocyclales</taxon>
        <taxon>Fluviibacteraceae</taxon>
        <taxon>Fluviibacter</taxon>
    </lineage>
</organism>
<dbReference type="GO" id="GO:0043190">
    <property type="term" value="C:ATP-binding cassette (ABC) transporter complex"/>
    <property type="evidence" value="ECO:0007669"/>
    <property type="project" value="InterPro"/>
</dbReference>
<dbReference type="PANTHER" id="PTHR30188:SF3">
    <property type="entry name" value="ABC TRANSPORTER PERMEASE"/>
    <property type="match status" value="1"/>
</dbReference>
<dbReference type="InterPro" id="IPR036513">
    <property type="entry name" value="STAS_dom_sf"/>
</dbReference>
<sequence length="390" mass="41427">MPSPSLTELPAQAATAQWQIEGATASLSLTGHLNAHTLGGLWRDCQLRQAAWLANTGRQAALTIDLQQVSYLDGAAIAFLIDMQHTQQAAGGTATLVNLDARYQPLIQQYQPFDNLFPKPDGNHHTHTSLVERVGKATFDLAEDARTQIVFIGQLANSLGWAFRNPRLVRWNDFVGVAVEAGVAAIPIVALVAFLIGVILAFQSAIGLKQFGAETFVANLVSLSIFRELGPLMTAILLAGRSSAAFAAEIGTMTVNNEVDALVTGGIDPIRFLVLPRMLAGILVAPILSLFSDLIGVFAASLTMLAYQIPFVTFYEAVLKTIHLNDVMSGLTKSLLFGLIIAGVGCLRGMQTGTGAAAVGLSATRAVVSSLILIVMVDGVFAYISYKTGF</sequence>
<dbReference type="InterPro" id="IPR030802">
    <property type="entry name" value="Permease_MalE"/>
</dbReference>
<dbReference type="EMBL" id="AP022345">
    <property type="protein sequence ID" value="BBU69220.1"/>
    <property type="molecule type" value="Genomic_DNA"/>
</dbReference>
<dbReference type="PANTHER" id="PTHR30188">
    <property type="entry name" value="ABC TRANSPORTER PERMEASE PROTEIN-RELATED"/>
    <property type="match status" value="1"/>
</dbReference>
<dbReference type="Pfam" id="PF02405">
    <property type="entry name" value="MlaE"/>
    <property type="match status" value="1"/>
</dbReference>
<evidence type="ECO:0000313" key="2">
    <source>
        <dbReference type="EMBL" id="BBU69220.1"/>
    </source>
</evidence>
<dbReference type="InterPro" id="IPR058548">
    <property type="entry name" value="MlaB-like_STAS"/>
</dbReference>
<protein>
    <submittedName>
        <fullName evidence="2">Glycoprotein endopeptidase metalloprotease</fullName>
    </submittedName>
</protein>
<reference evidence="3" key="1">
    <citation type="submission" date="2020-01" db="EMBL/GenBank/DDBJ databases">
        <title>Phosphoaccumulans saitamaens gen. nov., sp. nov., a polyphosphate accumulating bacterium isolated from surface river water.</title>
        <authorList>
            <person name="Watanabe K."/>
            <person name="Suda W."/>
        </authorList>
    </citation>
    <scope>NUCLEOTIDE SEQUENCE [LARGE SCALE GENOMIC DNA]</scope>
    <source>
        <strain evidence="3">ICHIAU1</strain>
    </source>
</reference>
<dbReference type="RefSeq" id="WP_162050065.1">
    <property type="nucleotide sequence ID" value="NZ_AP019011.1"/>
</dbReference>
<dbReference type="Gene3D" id="3.30.750.24">
    <property type="entry name" value="STAS domain"/>
    <property type="match status" value="1"/>
</dbReference>
<evidence type="ECO:0000259" key="1">
    <source>
        <dbReference type="Pfam" id="PF13466"/>
    </source>
</evidence>
<dbReference type="Proteomes" id="UP000463961">
    <property type="component" value="Chromosome"/>
</dbReference>
<keyword evidence="2" id="KW-0378">Hydrolase</keyword>
<dbReference type="GO" id="GO:0006508">
    <property type="term" value="P:proteolysis"/>
    <property type="evidence" value="ECO:0007669"/>
    <property type="project" value="UniProtKB-KW"/>
</dbReference>
<dbReference type="OrthoDB" id="9810518at2"/>
<dbReference type="AlphaFoldDB" id="A0A679I5E0"/>
<feature type="domain" description="MlaB-like STAS" evidence="1">
    <location>
        <begin position="27"/>
        <end position="107"/>
    </location>
</feature>
<name>A0A679I5E0_9RHOO</name>
<dbReference type="Pfam" id="PF13466">
    <property type="entry name" value="STAS_2"/>
    <property type="match status" value="1"/>
</dbReference>
<keyword evidence="2" id="KW-0645">Protease</keyword>